<dbReference type="AlphaFoldDB" id="A0A2A9CTU2"/>
<evidence type="ECO:0000256" key="2">
    <source>
        <dbReference type="ARBA" id="ARBA00023136"/>
    </source>
</evidence>
<name>A0A2A9CTU2_9ACTN</name>
<organism evidence="5 6">
    <name type="scientific">Propionicimonas paludicola</name>
    <dbReference type="NCBI Taxonomy" id="185243"/>
    <lineage>
        <taxon>Bacteria</taxon>
        <taxon>Bacillati</taxon>
        <taxon>Actinomycetota</taxon>
        <taxon>Actinomycetes</taxon>
        <taxon>Propionibacteriales</taxon>
        <taxon>Nocardioidaceae</taxon>
        <taxon>Propionicimonas</taxon>
    </lineage>
</organism>
<dbReference type="OrthoDB" id="9809635at2"/>
<evidence type="ECO:0000259" key="4">
    <source>
        <dbReference type="Pfam" id="PF00144"/>
    </source>
</evidence>
<dbReference type="InterPro" id="IPR012338">
    <property type="entry name" value="Beta-lactam/transpept-like"/>
</dbReference>
<dbReference type="SUPFAM" id="SSF56601">
    <property type="entry name" value="beta-lactamase/transpeptidase-like"/>
    <property type="match status" value="1"/>
</dbReference>
<keyword evidence="3" id="KW-0812">Transmembrane</keyword>
<dbReference type="PANTHER" id="PTHR46825:SF11">
    <property type="entry name" value="PENICILLIN-BINDING PROTEIN 4"/>
    <property type="match status" value="1"/>
</dbReference>
<dbReference type="GO" id="GO:0016020">
    <property type="term" value="C:membrane"/>
    <property type="evidence" value="ECO:0007669"/>
    <property type="project" value="UniProtKB-SubCell"/>
</dbReference>
<evidence type="ECO:0000256" key="3">
    <source>
        <dbReference type="SAM" id="Phobius"/>
    </source>
</evidence>
<accession>A0A2A9CTU2</accession>
<sequence length="333" mass="35987">MQIDEGALDQAIASGRFSGVVAVDTRSDSLFERCTGLANRAFKTRNSRTTRFGMAGGSMIFTSAAVLSLVDAGLLTLSTRVRTLVGDDIPTLDPAITVEHLLSHSSGLSDYLDDLDHWHPADYLLPAAPQVLAETVGYVPELNRRRQLFPPGARFSYSDYGFIVLALVIERVTGRGFHDIVREKVFQPAGLTRTDYLRSDELPANAAIGYLEDAGERTNIFHLPARGNGDGGCYTTVDDLRSFWRALLAGEIISAELVEQMIHPRWDIPEEGLRHGLGVWLHPTSVGVIADGCDAGVSMRSIYSPLTGETATVLGNTSEGATPIAQALLALFG</sequence>
<keyword evidence="6" id="KW-1185">Reference proteome</keyword>
<feature type="transmembrane region" description="Helical" evidence="3">
    <location>
        <begin position="52"/>
        <end position="75"/>
    </location>
</feature>
<dbReference type="InterPro" id="IPR001466">
    <property type="entry name" value="Beta-lactam-related"/>
</dbReference>
<dbReference type="Proteomes" id="UP000226079">
    <property type="component" value="Unassembled WGS sequence"/>
</dbReference>
<feature type="domain" description="Beta-lactamase-related" evidence="4">
    <location>
        <begin position="8"/>
        <end position="287"/>
    </location>
</feature>
<dbReference type="Pfam" id="PF00144">
    <property type="entry name" value="Beta-lactamase"/>
    <property type="match status" value="1"/>
</dbReference>
<evidence type="ECO:0000313" key="5">
    <source>
        <dbReference type="EMBL" id="PFG17050.1"/>
    </source>
</evidence>
<comment type="caution">
    <text evidence="5">The sequence shown here is derived from an EMBL/GenBank/DDBJ whole genome shotgun (WGS) entry which is preliminary data.</text>
</comment>
<keyword evidence="2 3" id="KW-0472">Membrane</keyword>
<evidence type="ECO:0000256" key="1">
    <source>
        <dbReference type="ARBA" id="ARBA00004370"/>
    </source>
</evidence>
<dbReference type="Gene3D" id="3.40.710.10">
    <property type="entry name" value="DD-peptidase/beta-lactamase superfamily"/>
    <property type="match status" value="1"/>
</dbReference>
<dbReference type="EMBL" id="PDJC01000001">
    <property type="protein sequence ID" value="PFG17050.1"/>
    <property type="molecule type" value="Genomic_DNA"/>
</dbReference>
<comment type="subcellular location">
    <subcellularLocation>
        <location evidence="1">Membrane</location>
    </subcellularLocation>
</comment>
<reference evidence="5 6" key="1">
    <citation type="submission" date="2017-10" db="EMBL/GenBank/DDBJ databases">
        <title>Sequencing the genomes of 1000 actinobacteria strains.</title>
        <authorList>
            <person name="Klenk H.-P."/>
        </authorList>
    </citation>
    <scope>NUCLEOTIDE SEQUENCE [LARGE SCALE GENOMIC DNA]</scope>
    <source>
        <strain evidence="5 6">DSM 15597</strain>
    </source>
</reference>
<dbReference type="InterPro" id="IPR050491">
    <property type="entry name" value="AmpC-like"/>
</dbReference>
<keyword evidence="3" id="KW-1133">Transmembrane helix</keyword>
<protein>
    <submittedName>
        <fullName evidence="5">CubicO group peptidase (Beta-lactamase class C family)</fullName>
    </submittedName>
</protein>
<dbReference type="PANTHER" id="PTHR46825">
    <property type="entry name" value="D-ALANYL-D-ALANINE-CARBOXYPEPTIDASE/ENDOPEPTIDASE AMPH"/>
    <property type="match status" value="1"/>
</dbReference>
<proteinExistence type="predicted"/>
<gene>
    <name evidence="5" type="ORF">ATK74_1610</name>
</gene>
<evidence type="ECO:0000313" key="6">
    <source>
        <dbReference type="Proteomes" id="UP000226079"/>
    </source>
</evidence>
<dbReference type="RefSeq" id="WP_098460518.1">
    <property type="nucleotide sequence ID" value="NZ_PDJC01000001.1"/>
</dbReference>